<dbReference type="Proteomes" id="UP001500840">
    <property type="component" value="Unassembled WGS sequence"/>
</dbReference>
<accession>A0ABP8NVU5</accession>
<dbReference type="SUPFAM" id="SSF56672">
    <property type="entry name" value="DNA/RNA polymerases"/>
    <property type="match status" value="1"/>
</dbReference>
<feature type="compositionally biased region" description="Basic residues" evidence="2">
    <location>
        <begin position="450"/>
        <end position="459"/>
    </location>
</feature>
<dbReference type="InterPro" id="IPR050356">
    <property type="entry name" value="SulA_CellDiv_inhibitor"/>
</dbReference>
<dbReference type="RefSeq" id="WP_345328340.1">
    <property type="nucleotide sequence ID" value="NZ_BAABGA010000120.1"/>
</dbReference>
<evidence type="ECO:0000256" key="1">
    <source>
        <dbReference type="ARBA" id="ARBA00022763"/>
    </source>
</evidence>
<evidence type="ECO:0000313" key="3">
    <source>
        <dbReference type="EMBL" id="GAA4472640.1"/>
    </source>
</evidence>
<evidence type="ECO:0000313" key="4">
    <source>
        <dbReference type="Proteomes" id="UP001500840"/>
    </source>
</evidence>
<dbReference type="InterPro" id="IPR043502">
    <property type="entry name" value="DNA/RNA_pol_sf"/>
</dbReference>
<comment type="caution">
    <text evidence="3">The sequence shown here is derived from an EMBL/GenBank/DDBJ whole genome shotgun (WGS) entry which is preliminary data.</text>
</comment>
<gene>
    <name evidence="3" type="ORF">GCM10023156_69480</name>
</gene>
<sequence>MKRLLCIWLPNWPIQSVRLREAANTEPVKESNVVDRAAIKTNAPTLLWADDPRRGRIVVACCPRASMLGVRIAMPLVETTPLLQHHQSSSEKASPSTVAADIRPHDPFIDREMLKQLSYQIQQSITPRVAIESLDDQPWAGFPRHQPESLLCDITGVEHLFGDEHGLIATVQNLLTCHFDVPLHARIAIAPNLAAAWAIAHFGQHDAQSTDEPTAAIASFPIESLRLARETTMTLHRLGVERVDQLLRLPRGGLATRLGKPLVQRISQAIGEIDEPLVTDLAPDELTYSHELEYPTRDLPILLHRMEGLLQQAKAGLAKRKLGALRLLCNLDFSKPPSKHIEIGLFAPSQDVKHLGSLVAMRFENLALRHDVTRLTLSVALTGPLRSVQTSLLSDGPVDSHTLGGTAVSRFVDKLSGRLGRDAVLRVKLNADPLPENAHLTLPMTGQPVKSRRVSKRAKTSSPSSPVNSHRSASRYRTPSPEDAMRRPLTILDPPQPLSPVVPLASSQVPESFRLRGRETQIVGYWGPERIETRWWSGPAVRRDYYRAETDCGTWWWIYRDISSGDQPQWFLHGQFT</sequence>
<dbReference type="PANTHER" id="PTHR35369">
    <property type="entry name" value="BLR3025 PROTEIN-RELATED"/>
    <property type="match status" value="1"/>
</dbReference>
<feature type="compositionally biased region" description="Low complexity" evidence="2">
    <location>
        <begin position="461"/>
        <end position="471"/>
    </location>
</feature>
<name>A0ABP8NVU5_9BACT</name>
<dbReference type="EMBL" id="BAABGA010000120">
    <property type="protein sequence ID" value="GAA4472640.1"/>
    <property type="molecule type" value="Genomic_DNA"/>
</dbReference>
<dbReference type="PANTHER" id="PTHR35369:SF2">
    <property type="entry name" value="BLR3025 PROTEIN"/>
    <property type="match status" value="1"/>
</dbReference>
<feature type="region of interest" description="Disordered" evidence="2">
    <location>
        <begin position="436"/>
        <end position="491"/>
    </location>
</feature>
<evidence type="ECO:0000256" key="2">
    <source>
        <dbReference type="SAM" id="MobiDB-lite"/>
    </source>
</evidence>
<organism evidence="3 4">
    <name type="scientific">Novipirellula rosea</name>
    <dbReference type="NCBI Taxonomy" id="1031540"/>
    <lineage>
        <taxon>Bacteria</taxon>
        <taxon>Pseudomonadati</taxon>
        <taxon>Planctomycetota</taxon>
        <taxon>Planctomycetia</taxon>
        <taxon>Pirellulales</taxon>
        <taxon>Pirellulaceae</taxon>
        <taxon>Novipirellula</taxon>
    </lineage>
</organism>
<proteinExistence type="predicted"/>
<dbReference type="CDD" id="cd03468">
    <property type="entry name" value="PolY_like"/>
    <property type="match status" value="1"/>
</dbReference>
<protein>
    <submittedName>
        <fullName evidence="3">DNA polymerase Y family protein</fullName>
    </submittedName>
</protein>
<keyword evidence="1" id="KW-0227">DNA damage</keyword>
<reference evidence="4" key="1">
    <citation type="journal article" date="2019" name="Int. J. Syst. Evol. Microbiol.">
        <title>The Global Catalogue of Microorganisms (GCM) 10K type strain sequencing project: providing services to taxonomists for standard genome sequencing and annotation.</title>
        <authorList>
            <consortium name="The Broad Institute Genomics Platform"/>
            <consortium name="The Broad Institute Genome Sequencing Center for Infectious Disease"/>
            <person name="Wu L."/>
            <person name="Ma J."/>
        </authorList>
    </citation>
    <scope>NUCLEOTIDE SEQUENCE [LARGE SCALE GENOMIC DNA]</scope>
    <source>
        <strain evidence="4">JCM 17759</strain>
    </source>
</reference>
<keyword evidence="4" id="KW-1185">Reference proteome</keyword>